<evidence type="ECO:0000313" key="3">
    <source>
        <dbReference type="Proteomes" id="UP000799118"/>
    </source>
</evidence>
<feature type="compositionally biased region" description="Polar residues" evidence="1">
    <location>
        <begin position="163"/>
        <end position="174"/>
    </location>
</feature>
<reference evidence="2" key="1">
    <citation type="journal article" date="2019" name="Environ. Microbiol.">
        <title>Fungal ecological strategies reflected in gene transcription - a case study of two litter decomposers.</title>
        <authorList>
            <person name="Barbi F."/>
            <person name="Kohler A."/>
            <person name="Barry K."/>
            <person name="Baskaran P."/>
            <person name="Daum C."/>
            <person name="Fauchery L."/>
            <person name="Ihrmark K."/>
            <person name="Kuo A."/>
            <person name="LaButti K."/>
            <person name="Lipzen A."/>
            <person name="Morin E."/>
            <person name="Grigoriev I.V."/>
            <person name="Henrissat B."/>
            <person name="Lindahl B."/>
            <person name="Martin F."/>
        </authorList>
    </citation>
    <scope>NUCLEOTIDE SEQUENCE</scope>
    <source>
        <strain evidence="2">JB14</strain>
    </source>
</reference>
<sequence length="294" mass="32600">MPSSWNPMRYRIRPHESFQSQKQRLVNILVFAAGIGSTIAGYKNNSVPVTVLGVVGAVGSLISSGFSEFKSAPEDVEAQTVSTRRHSVGVPEIELSSSTTQSRRETVADPDALKVDEPSLGEAPEVIAADCEQWEEQRDDITTAMMRRRTHAHQRSSKDEASMSGSPTPVTQTVSRRRNSVGIPQIELSSSLTQSRQETVADLGALNVYQPSFGEGPEVTVTDREQREEQREYGITASRSSRERRFYYTVIGSVAYPDAAQAFSGTGPYRVRYSFRHKPYSRKGNSLAEHSYLF</sequence>
<feature type="region of interest" description="Disordered" evidence="1">
    <location>
        <begin position="148"/>
        <end position="176"/>
    </location>
</feature>
<feature type="region of interest" description="Disordered" evidence="1">
    <location>
        <begin position="214"/>
        <end position="236"/>
    </location>
</feature>
<feature type="region of interest" description="Disordered" evidence="1">
    <location>
        <begin position="82"/>
        <end position="108"/>
    </location>
</feature>
<name>A0A6A4HLV5_9AGAR</name>
<keyword evidence="3" id="KW-1185">Reference proteome</keyword>
<dbReference type="EMBL" id="ML769463">
    <property type="protein sequence ID" value="KAE9399912.1"/>
    <property type="molecule type" value="Genomic_DNA"/>
</dbReference>
<dbReference type="Proteomes" id="UP000799118">
    <property type="component" value="Unassembled WGS sequence"/>
</dbReference>
<evidence type="ECO:0000256" key="1">
    <source>
        <dbReference type="SAM" id="MobiDB-lite"/>
    </source>
</evidence>
<evidence type="ECO:0000313" key="2">
    <source>
        <dbReference type="EMBL" id="KAE9399912.1"/>
    </source>
</evidence>
<organism evidence="2 3">
    <name type="scientific">Gymnopus androsaceus JB14</name>
    <dbReference type="NCBI Taxonomy" id="1447944"/>
    <lineage>
        <taxon>Eukaryota</taxon>
        <taxon>Fungi</taxon>
        <taxon>Dikarya</taxon>
        <taxon>Basidiomycota</taxon>
        <taxon>Agaricomycotina</taxon>
        <taxon>Agaricomycetes</taxon>
        <taxon>Agaricomycetidae</taxon>
        <taxon>Agaricales</taxon>
        <taxon>Marasmiineae</taxon>
        <taxon>Omphalotaceae</taxon>
        <taxon>Gymnopus</taxon>
    </lineage>
</organism>
<gene>
    <name evidence="2" type="ORF">BT96DRAFT_1019221</name>
</gene>
<feature type="compositionally biased region" description="Basic and acidic residues" evidence="1">
    <location>
        <begin position="221"/>
        <end position="232"/>
    </location>
</feature>
<protein>
    <submittedName>
        <fullName evidence="2">Uncharacterized protein</fullName>
    </submittedName>
</protein>
<proteinExistence type="predicted"/>
<accession>A0A6A4HLV5</accession>
<dbReference type="AlphaFoldDB" id="A0A6A4HLV5"/>